<dbReference type="PANTHER" id="PTHR11136">
    <property type="entry name" value="FOLYLPOLYGLUTAMATE SYNTHASE-RELATED"/>
    <property type="match status" value="1"/>
</dbReference>
<dbReference type="InterPro" id="IPR004101">
    <property type="entry name" value="Mur_ligase_C"/>
</dbReference>
<reference evidence="13 14" key="1">
    <citation type="journal article" date="2016" name="Environ. Microbiol.">
        <title>Genomic resolution of a cold subsurface aquifer community provides metabolic insights for novel microbes adapted to high CO concentrations.</title>
        <authorList>
            <person name="Probst A.J."/>
            <person name="Castelle C.J."/>
            <person name="Singh A."/>
            <person name="Brown C.T."/>
            <person name="Anantharaman K."/>
            <person name="Sharon I."/>
            <person name="Hug L.A."/>
            <person name="Burstein D."/>
            <person name="Emerson J.B."/>
            <person name="Thomas B.C."/>
            <person name="Banfield J.F."/>
        </authorList>
    </citation>
    <scope>NUCLEOTIDE SEQUENCE [LARGE SCALE GENOMIC DNA]</scope>
    <source>
        <strain evidence="13">CG2_30_54_11</strain>
    </source>
</reference>
<gene>
    <name evidence="13" type="ORF">AUK40_01845</name>
</gene>
<dbReference type="PANTHER" id="PTHR11136:SF0">
    <property type="entry name" value="DIHYDROFOLATE SYNTHETASE-RELATED"/>
    <property type="match status" value="1"/>
</dbReference>
<dbReference type="GO" id="GO:0004326">
    <property type="term" value="F:tetrahydrofolylpolyglutamate synthase activity"/>
    <property type="evidence" value="ECO:0007669"/>
    <property type="project" value="UniProtKB-EC"/>
</dbReference>
<dbReference type="Pfam" id="PF08245">
    <property type="entry name" value="Mur_ligase_M"/>
    <property type="match status" value="1"/>
</dbReference>
<dbReference type="InterPro" id="IPR013221">
    <property type="entry name" value="Mur_ligase_cen"/>
</dbReference>
<dbReference type="PIRSF" id="PIRSF001563">
    <property type="entry name" value="Folylpolyglu_synth"/>
    <property type="match status" value="1"/>
</dbReference>
<dbReference type="STRING" id="1817892.AUK40_01845"/>
<evidence type="ECO:0000256" key="2">
    <source>
        <dbReference type="ARBA" id="ARBA00008276"/>
    </source>
</evidence>
<dbReference type="FunFam" id="3.40.1190.10:FF:000011">
    <property type="entry name" value="Folylpolyglutamate synthase/dihydrofolate synthase"/>
    <property type="match status" value="1"/>
</dbReference>
<dbReference type="InterPro" id="IPR036615">
    <property type="entry name" value="Mur_ligase_C_dom_sf"/>
</dbReference>
<evidence type="ECO:0000259" key="12">
    <source>
        <dbReference type="Pfam" id="PF08245"/>
    </source>
</evidence>
<dbReference type="Gene3D" id="3.90.190.20">
    <property type="entry name" value="Mur ligase, C-terminal domain"/>
    <property type="match status" value="1"/>
</dbReference>
<feature type="domain" description="Mur ligase central" evidence="12">
    <location>
        <begin position="49"/>
        <end position="285"/>
    </location>
</feature>
<accession>A0A1J5ILZ7</accession>
<evidence type="ECO:0000313" key="13">
    <source>
        <dbReference type="EMBL" id="OIP98193.1"/>
    </source>
</evidence>
<evidence type="ECO:0000256" key="7">
    <source>
        <dbReference type="ARBA" id="ARBA00022840"/>
    </source>
</evidence>
<organism evidence="13 14">
    <name type="scientific">Candidatus Wirthbacteria bacterium CG2_30_54_11</name>
    <dbReference type="NCBI Taxonomy" id="1817892"/>
    <lineage>
        <taxon>Bacteria</taxon>
        <taxon>Candidatus Wirthbacteria</taxon>
    </lineage>
</organism>
<evidence type="ECO:0000256" key="3">
    <source>
        <dbReference type="ARBA" id="ARBA00013025"/>
    </source>
</evidence>
<comment type="caution">
    <text evidence="13">The sequence shown here is derived from an EMBL/GenBank/DDBJ whole genome shotgun (WGS) entry which is preliminary data.</text>
</comment>
<evidence type="ECO:0000256" key="1">
    <source>
        <dbReference type="ARBA" id="ARBA00001946"/>
    </source>
</evidence>
<evidence type="ECO:0000256" key="6">
    <source>
        <dbReference type="ARBA" id="ARBA00022741"/>
    </source>
</evidence>
<comment type="catalytic activity">
    <reaction evidence="10">
        <text>(6S)-5,6,7,8-tetrahydrofolyl-(gamma-L-Glu)(n) + L-glutamate + ATP = (6S)-5,6,7,8-tetrahydrofolyl-(gamma-L-Glu)(n+1) + ADP + phosphate + H(+)</text>
        <dbReference type="Rhea" id="RHEA:10580"/>
        <dbReference type="Rhea" id="RHEA-COMP:14738"/>
        <dbReference type="Rhea" id="RHEA-COMP:14740"/>
        <dbReference type="ChEBI" id="CHEBI:15378"/>
        <dbReference type="ChEBI" id="CHEBI:29985"/>
        <dbReference type="ChEBI" id="CHEBI:30616"/>
        <dbReference type="ChEBI" id="CHEBI:43474"/>
        <dbReference type="ChEBI" id="CHEBI:141005"/>
        <dbReference type="ChEBI" id="CHEBI:456216"/>
        <dbReference type="EC" id="6.3.2.17"/>
    </reaction>
</comment>
<dbReference type="AlphaFoldDB" id="A0A1J5ILZ7"/>
<comment type="cofactor">
    <cofactor evidence="1">
        <name>Mg(2+)</name>
        <dbReference type="ChEBI" id="CHEBI:18420"/>
    </cofactor>
</comment>
<evidence type="ECO:0000256" key="10">
    <source>
        <dbReference type="ARBA" id="ARBA00047493"/>
    </source>
</evidence>
<dbReference type="Proteomes" id="UP000183245">
    <property type="component" value="Unassembled WGS sequence"/>
</dbReference>
<dbReference type="GO" id="GO:0008841">
    <property type="term" value="F:dihydrofolate synthase activity"/>
    <property type="evidence" value="ECO:0007669"/>
    <property type="project" value="TreeGrafter"/>
</dbReference>
<protein>
    <recommendedName>
        <fullName evidence="3">tetrahydrofolate synthase</fullName>
        <ecNumber evidence="3">6.3.2.17</ecNumber>
    </recommendedName>
    <alternativeName>
        <fullName evidence="9">Tetrahydrofolylpolyglutamate synthase</fullName>
    </alternativeName>
</protein>
<dbReference type="SUPFAM" id="SSF53623">
    <property type="entry name" value="MurD-like peptide ligases, catalytic domain"/>
    <property type="match status" value="1"/>
</dbReference>
<keyword evidence="4" id="KW-0436">Ligase</keyword>
<keyword evidence="6" id="KW-0547">Nucleotide-binding</keyword>
<dbReference type="InterPro" id="IPR018109">
    <property type="entry name" value="Folylpolyglutamate_synth_CS"/>
</dbReference>
<dbReference type="EMBL" id="MNZT01000035">
    <property type="protein sequence ID" value="OIP98193.1"/>
    <property type="molecule type" value="Genomic_DNA"/>
</dbReference>
<evidence type="ECO:0000256" key="8">
    <source>
        <dbReference type="ARBA" id="ARBA00022842"/>
    </source>
</evidence>
<feature type="domain" description="Mur ligase C-terminal" evidence="11">
    <location>
        <begin position="313"/>
        <end position="439"/>
    </location>
</feature>
<evidence type="ECO:0000313" key="14">
    <source>
        <dbReference type="Proteomes" id="UP000183245"/>
    </source>
</evidence>
<keyword evidence="7" id="KW-0067">ATP-binding</keyword>
<keyword evidence="5" id="KW-0479">Metal-binding</keyword>
<dbReference type="NCBIfam" id="TIGR01499">
    <property type="entry name" value="folC"/>
    <property type="match status" value="1"/>
</dbReference>
<sequence>MPKSPTDLHSYISYIQSFPRFGAELSLDRIQILLKAMGNPERQLKGIHVTGTNGKGSTCAMLFSILGEAGYRVGMYTSPHLVSYTERFQLKEPGRPASCMTEPEFAALLTQLRPHLDLMEGERSRIPTWFEILTIMAFMYFAQKKLDWVVVEVGMGGRFDATNVRDWEYKVITNVTLEHTKELGDTVTKIAGEKAGIIWPSAATDRAIRLVTACTGDALDVVRSRSRECEVGLEVVGIDLTASSNASDWSGSSFSFARGHDVITDLHLPLVGLYQQENVACAVGIATRMALNGDISLDAAQLRAGLARTNWPGRLEVVHSPVWPDQYGRLVLDGGHNADGVHQLVKTVRQLREEEKGTGKLHIIFGAKSDKKVDLMLRELDTIADDFIFTPIHELVADFDPADLRAVLGKGEVTASPAEALRLARQAVGPSDTTIICGSLYLVGEMKKVLGEQAPLSFDTMEFNADARRGKH</sequence>
<evidence type="ECO:0000256" key="4">
    <source>
        <dbReference type="ARBA" id="ARBA00022598"/>
    </source>
</evidence>
<comment type="similarity">
    <text evidence="2">Belongs to the folylpolyglutamate synthase family.</text>
</comment>
<evidence type="ECO:0000256" key="9">
    <source>
        <dbReference type="ARBA" id="ARBA00030592"/>
    </source>
</evidence>
<dbReference type="EC" id="6.3.2.17" evidence="3"/>
<dbReference type="GO" id="GO:0005737">
    <property type="term" value="C:cytoplasm"/>
    <property type="evidence" value="ECO:0007669"/>
    <property type="project" value="TreeGrafter"/>
</dbReference>
<dbReference type="InterPro" id="IPR036565">
    <property type="entry name" value="Mur-like_cat_sf"/>
</dbReference>
<dbReference type="InterPro" id="IPR001645">
    <property type="entry name" value="Folylpolyglutamate_synth"/>
</dbReference>
<evidence type="ECO:0000256" key="5">
    <source>
        <dbReference type="ARBA" id="ARBA00022723"/>
    </source>
</evidence>
<dbReference type="SUPFAM" id="SSF53244">
    <property type="entry name" value="MurD-like peptide ligases, peptide-binding domain"/>
    <property type="match status" value="1"/>
</dbReference>
<name>A0A1J5ILZ7_9BACT</name>
<dbReference type="Gene3D" id="3.40.1190.10">
    <property type="entry name" value="Mur-like, catalytic domain"/>
    <property type="match status" value="1"/>
</dbReference>
<dbReference type="GO" id="GO:0046872">
    <property type="term" value="F:metal ion binding"/>
    <property type="evidence" value="ECO:0007669"/>
    <property type="project" value="UniProtKB-KW"/>
</dbReference>
<evidence type="ECO:0000259" key="11">
    <source>
        <dbReference type="Pfam" id="PF02875"/>
    </source>
</evidence>
<dbReference type="Pfam" id="PF02875">
    <property type="entry name" value="Mur_ligase_C"/>
    <property type="match status" value="1"/>
</dbReference>
<dbReference type="GO" id="GO:0005524">
    <property type="term" value="F:ATP binding"/>
    <property type="evidence" value="ECO:0007669"/>
    <property type="project" value="UniProtKB-KW"/>
</dbReference>
<keyword evidence="8" id="KW-0460">Magnesium</keyword>
<dbReference type="PROSITE" id="PS01011">
    <property type="entry name" value="FOLYLPOLYGLU_SYNT_1"/>
    <property type="match status" value="1"/>
</dbReference>
<proteinExistence type="inferred from homology"/>